<evidence type="ECO:0000259" key="3">
    <source>
        <dbReference type="SMART" id="SM00644"/>
    </source>
</evidence>
<dbReference type="Pfam" id="PF04122">
    <property type="entry name" value="CW_binding_2"/>
    <property type="match status" value="3"/>
</dbReference>
<evidence type="ECO:0000313" key="6">
    <source>
        <dbReference type="Proteomes" id="UP000222106"/>
    </source>
</evidence>
<dbReference type="InterPro" id="IPR007253">
    <property type="entry name" value="Cell_wall-bd_2"/>
</dbReference>
<dbReference type="PANTHER" id="PTHR30032">
    <property type="entry name" value="N-ACETYLMURAMOYL-L-ALANINE AMIDASE-RELATED"/>
    <property type="match status" value="1"/>
</dbReference>
<evidence type="ECO:0000256" key="2">
    <source>
        <dbReference type="SAM" id="SignalP"/>
    </source>
</evidence>
<sequence>MKISSRSLRVSLGAVLALPGLVLVPPAAATAARGEDPGATSADAGAPAPDVRPGAVVPASENPTVEGAVPVKAETEVVEMDEPVAAGAGAEEVVVTAEGGDLRVVGVTWAELDAGDDLSVRLRSHDGQAWSDWSDMEITRAVTAAEAPEGSRGGTEPIVVTDAETIEVSLSAPAGELPTDPQLDVIDPGQSPADGAAPVGQDVVGDGAGAGQFAVPAAVVPGTPSIYSRADWGADETVRQWKPQLGEVTGVVVHHSASSNSYSAGQVPGIIRGFYQYHAVTRGWGDIGYNVIVDKFGRAWEGRYGGLANPIIGAHASGVNDTTFGISVIGNYDQVQVPKAAFDKVAQVTAWKFAISGITTSGTAKGIGNAPMKRVVGHRDVGQTACPGRYFYSRLGELTNLIAGKQSGMTTVRYPGYDSVRLSGSNRYATSVAASSWSNSWSDTVFVATGQDYADALAGGPAATVADGPVLLTQPGGLPSSVAVELKRLTPKKIYVLGGRGAISDTVVRQLGAHAPVERLQGSDRYETAASVGRKMWTDPSKVSTVYLASGQVFADALSGGAAAAKQRAPMYLTQPGGLPTATRLELQRLNPAKVVVLGGTGAVGSKVVDEVRRALPAVQVQRLAGKDRYATSAAIADAVWPDGASDAYFATGAAYADALSGVPSAGDDSAPMLLVRRTCTDEVVRGTIGRLGADARVTLGGTGAIADGAVGRRC</sequence>
<dbReference type="InterPro" id="IPR006619">
    <property type="entry name" value="PGRP_domain_met/bac"/>
</dbReference>
<dbReference type="SMART" id="SM00644">
    <property type="entry name" value="Ami_2"/>
    <property type="match status" value="1"/>
</dbReference>
<dbReference type="EMBL" id="PDJI01000004">
    <property type="protein sequence ID" value="PFG38705.1"/>
    <property type="molecule type" value="Genomic_DNA"/>
</dbReference>
<evidence type="ECO:0000256" key="1">
    <source>
        <dbReference type="SAM" id="MobiDB-lite"/>
    </source>
</evidence>
<dbReference type="SMART" id="SM00701">
    <property type="entry name" value="PGRP"/>
    <property type="match status" value="1"/>
</dbReference>
<dbReference type="OrthoDB" id="514320at2"/>
<accession>A0A2A9EKC7</accession>
<feature type="region of interest" description="Disordered" evidence="1">
    <location>
        <begin position="32"/>
        <end position="63"/>
    </location>
</feature>
<feature type="domain" description="N-acetylmuramoyl-L-alanine amidase" evidence="3">
    <location>
        <begin position="236"/>
        <end position="388"/>
    </location>
</feature>
<feature type="domain" description="Peptidoglycan recognition protein family" evidence="4">
    <location>
        <begin position="224"/>
        <end position="382"/>
    </location>
</feature>
<comment type="caution">
    <text evidence="5">The sequence shown here is derived from an EMBL/GenBank/DDBJ whole genome shotgun (WGS) entry which is preliminary data.</text>
</comment>
<dbReference type="GO" id="GO:0008745">
    <property type="term" value="F:N-acetylmuramoyl-L-alanine amidase activity"/>
    <property type="evidence" value="ECO:0007669"/>
    <property type="project" value="InterPro"/>
</dbReference>
<reference evidence="5 6" key="1">
    <citation type="submission" date="2017-10" db="EMBL/GenBank/DDBJ databases">
        <title>Sequencing the genomes of 1000 actinobacteria strains.</title>
        <authorList>
            <person name="Klenk H.-P."/>
        </authorList>
    </citation>
    <scope>NUCLEOTIDE SEQUENCE [LARGE SCALE GENOMIC DNA]</scope>
    <source>
        <strain evidence="5 6">DSM 21838</strain>
    </source>
</reference>
<evidence type="ECO:0000313" key="5">
    <source>
        <dbReference type="EMBL" id="PFG38705.1"/>
    </source>
</evidence>
<proteinExistence type="predicted"/>
<dbReference type="PANTHER" id="PTHR30032:SF8">
    <property type="entry name" value="GERMINATION-SPECIFIC N-ACETYLMURAMOYL-L-ALANINE AMIDASE"/>
    <property type="match status" value="1"/>
</dbReference>
<dbReference type="SUPFAM" id="SSF55846">
    <property type="entry name" value="N-acetylmuramoyl-L-alanine amidase-like"/>
    <property type="match status" value="1"/>
</dbReference>
<protein>
    <submittedName>
        <fullName evidence="5">Putative cell wall binding repeat protein</fullName>
    </submittedName>
</protein>
<keyword evidence="2" id="KW-0732">Signal</keyword>
<dbReference type="Gene3D" id="3.40.80.10">
    <property type="entry name" value="Peptidoglycan recognition protein-like"/>
    <property type="match status" value="1"/>
</dbReference>
<dbReference type="CDD" id="cd06583">
    <property type="entry name" value="PGRP"/>
    <property type="match status" value="1"/>
</dbReference>
<dbReference type="Pfam" id="PF01510">
    <property type="entry name" value="Amidase_2"/>
    <property type="match status" value="1"/>
</dbReference>
<dbReference type="RefSeq" id="WP_098482927.1">
    <property type="nucleotide sequence ID" value="NZ_PDJI01000004.1"/>
</dbReference>
<gene>
    <name evidence="5" type="ORF">ATJ97_1191</name>
</gene>
<dbReference type="GO" id="GO:0008270">
    <property type="term" value="F:zinc ion binding"/>
    <property type="evidence" value="ECO:0007669"/>
    <property type="project" value="InterPro"/>
</dbReference>
<dbReference type="InterPro" id="IPR051922">
    <property type="entry name" value="Bact_Sporulation_Assoc"/>
</dbReference>
<dbReference type="Gene3D" id="3.40.50.12090">
    <property type="match status" value="2"/>
</dbReference>
<keyword evidence="6" id="KW-1185">Reference proteome</keyword>
<feature type="signal peptide" evidence="2">
    <location>
        <begin position="1"/>
        <end position="31"/>
    </location>
</feature>
<dbReference type="AlphaFoldDB" id="A0A2A9EKC7"/>
<evidence type="ECO:0000259" key="4">
    <source>
        <dbReference type="SMART" id="SM00701"/>
    </source>
</evidence>
<dbReference type="GO" id="GO:0009253">
    <property type="term" value="P:peptidoglycan catabolic process"/>
    <property type="evidence" value="ECO:0007669"/>
    <property type="project" value="InterPro"/>
</dbReference>
<dbReference type="InterPro" id="IPR002502">
    <property type="entry name" value="Amidase_domain"/>
</dbReference>
<feature type="chain" id="PRO_5012427989" evidence="2">
    <location>
        <begin position="32"/>
        <end position="715"/>
    </location>
</feature>
<name>A0A2A9EKC7_9MICO</name>
<dbReference type="InterPro" id="IPR036505">
    <property type="entry name" value="Amidase/PGRP_sf"/>
</dbReference>
<organism evidence="5 6">
    <name type="scientific">Georgenia soli</name>
    <dbReference type="NCBI Taxonomy" id="638953"/>
    <lineage>
        <taxon>Bacteria</taxon>
        <taxon>Bacillati</taxon>
        <taxon>Actinomycetota</taxon>
        <taxon>Actinomycetes</taxon>
        <taxon>Micrococcales</taxon>
        <taxon>Bogoriellaceae</taxon>
        <taxon>Georgenia</taxon>
    </lineage>
</organism>
<dbReference type="Proteomes" id="UP000222106">
    <property type="component" value="Unassembled WGS sequence"/>
</dbReference>